<dbReference type="Proteomes" id="UP000078540">
    <property type="component" value="Unassembled WGS sequence"/>
</dbReference>
<evidence type="ECO:0000313" key="2">
    <source>
        <dbReference type="Proteomes" id="UP000078540"/>
    </source>
</evidence>
<proteinExistence type="predicted"/>
<keyword evidence="2" id="KW-1185">Reference proteome</keyword>
<organism evidence="1 2">
    <name type="scientific">Atta colombica</name>
    <dbReference type="NCBI Taxonomy" id="520822"/>
    <lineage>
        <taxon>Eukaryota</taxon>
        <taxon>Metazoa</taxon>
        <taxon>Ecdysozoa</taxon>
        <taxon>Arthropoda</taxon>
        <taxon>Hexapoda</taxon>
        <taxon>Insecta</taxon>
        <taxon>Pterygota</taxon>
        <taxon>Neoptera</taxon>
        <taxon>Endopterygota</taxon>
        <taxon>Hymenoptera</taxon>
        <taxon>Apocrita</taxon>
        <taxon>Aculeata</taxon>
        <taxon>Formicoidea</taxon>
        <taxon>Formicidae</taxon>
        <taxon>Myrmicinae</taxon>
        <taxon>Atta</taxon>
    </lineage>
</organism>
<gene>
    <name evidence="1" type="ORF">ALC53_02228</name>
</gene>
<evidence type="ECO:0000313" key="1">
    <source>
        <dbReference type="EMBL" id="KYM89916.1"/>
    </source>
</evidence>
<dbReference type="AlphaFoldDB" id="A0A195BU11"/>
<name>A0A195BU11_9HYME</name>
<sequence>RNDKERPPYLSHNAKSLMLYVTKILHHRGPLNLAISKSQISSSVALTVCNHLSESLFALNLLDVDLA</sequence>
<accession>A0A195BU11</accession>
<reference evidence="1 2" key="1">
    <citation type="submission" date="2015-09" db="EMBL/GenBank/DDBJ databases">
        <title>Atta colombica WGS genome.</title>
        <authorList>
            <person name="Nygaard S."/>
            <person name="Hu H."/>
            <person name="Boomsma J."/>
            <person name="Zhang G."/>
        </authorList>
    </citation>
    <scope>NUCLEOTIDE SEQUENCE [LARGE SCALE GENOMIC DNA]</scope>
    <source>
        <strain evidence="1">Treedump-2</strain>
        <tissue evidence="1">Whole body</tissue>
    </source>
</reference>
<feature type="non-terminal residue" evidence="1">
    <location>
        <position position="1"/>
    </location>
</feature>
<dbReference type="EMBL" id="KQ976417">
    <property type="protein sequence ID" value="KYM89916.1"/>
    <property type="molecule type" value="Genomic_DNA"/>
</dbReference>
<protein>
    <submittedName>
        <fullName evidence="1">Uncharacterized protein</fullName>
    </submittedName>
</protein>